<sequence>MLLYKRTSIIAVVVEILNCESGGQYVGALVYYLKAVSWQVPDFHIKKYLPKLYRIHQLIQSNGYFDVKQHRFIVKAKAI</sequence>
<dbReference type="PANTHER" id="PTHR43460:SF1">
    <property type="entry name" value="METHYLTRANSFERASE TYPE 11 DOMAIN-CONTAINING PROTEIN"/>
    <property type="match status" value="1"/>
</dbReference>
<name>A0ABS2PXU6_9BACL</name>
<dbReference type="PANTHER" id="PTHR43460">
    <property type="entry name" value="METHYLTRANSFERASE"/>
    <property type="match status" value="1"/>
</dbReference>
<evidence type="ECO:0000313" key="1">
    <source>
        <dbReference type="EMBL" id="MBM7644530.1"/>
    </source>
</evidence>
<organism evidence="1 2">
    <name type="scientific">Scopulibacillus daqui</name>
    <dbReference type="NCBI Taxonomy" id="1469162"/>
    <lineage>
        <taxon>Bacteria</taxon>
        <taxon>Bacillati</taxon>
        <taxon>Bacillota</taxon>
        <taxon>Bacilli</taxon>
        <taxon>Bacillales</taxon>
        <taxon>Sporolactobacillaceae</taxon>
        <taxon>Scopulibacillus</taxon>
    </lineage>
</organism>
<accession>A0ABS2PXU6</accession>
<dbReference type="InterPro" id="IPR052939">
    <property type="entry name" value="23S_rRNA_MeTrnsfrase_RlmA"/>
</dbReference>
<keyword evidence="2" id="KW-1185">Reference proteome</keyword>
<proteinExistence type="predicted"/>
<protein>
    <submittedName>
        <fullName evidence="1">Uncharacterized protein</fullName>
    </submittedName>
</protein>
<gene>
    <name evidence="1" type="ORF">JOD45_000723</name>
</gene>
<evidence type="ECO:0000313" key="2">
    <source>
        <dbReference type="Proteomes" id="UP000808914"/>
    </source>
</evidence>
<comment type="caution">
    <text evidence="1">The sequence shown here is derived from an EMBL/GenBank/DDBJ whole genome shotgun (WGS) entry which is preliminary data.</text>
</comment>
<dbReference type="Proteomes" id="UP000808914">
    <property type="component" value="Unassembled WGS sequence"/>
</dbReference>
<dbReference type="EMBL" id="JAFBER010000003">
    <property type="protein sequence ID" value="MBM7644530.1"/>
    <property type="molecule type" value="Genomic_DNA"/>
</dbReference>
<reference evidence="1 2" key="1">
    <citation type="submission" date="2021-01" db="EMBL/GenBank/DDBJ databases">
        <title>Genomic Encyclopedia of Type Strains, Phase IV (KMG-IV): sequencing the most valuable type-strain genomes for metagenomic binning, comparative biology and taxonomic classification.</title>
        <authorList>
            <person name="Goeker M."/>
        </authorList>
    </citation>
    <scope>NUCLEOTIDE SEQUENCE [LARGE SCALE GENOMIC DNA]</scope>
    <source>
        <strain evidence="1 2">DSM 28236</strain>
    </source>
</reference>